<dbReference type="Pfam" id="PF01899">
    <property type="entry name" value="MNHE"/>
    <property type="match status" value="1"/>
</dbReference>
<dbReference type="AlphaFoldDB" id="A0A554NE09"/>
<evidence type="ECO:0000313" key="8">
    <source>
        <dbReference type="EMBL" id="TSD15639.1"/>
    </source>
</evidence>
<evidence type="ECO:0000256" key="3">
    <source>
        <dbReference type="ARBA" id="ARBA00022692"/>
    </source>
</evidence>
<dbReference type="PANTHER" id="PTHR34584:SF1">
    <property type="entry name" value="NA(+)_H(+) ANTIPORTER SUBUNIT E1"/>
    <property type="match status" value="1"/>
</dbReference>
<keyword evidence="4 7" id="KW-1133">Transmembrane helix</keyword>
<proteinExistence type="predicted"/>
<evidence type="ECO:0000256" key="5">
    <source>
        <dbReference type="ARBA" id="ARBA00023136"/>
    </source>
</evidence>
<gene>
    <name evidence="8" type="ORF">DP107_00150</name>
</gene>
<organism evidence="8 9">
    <name type="scientific">Haloglomus irregulare</name>
    <dbReference type="NCBI Taxonomy" id="2234134"/>
    <lineage>
        <taxon>Archaea</taxon>
        <taxon>Methanobacteriati</taxon>
        <taxon>Methanobacteriota</taxon>
        <taxon>Stenosarchaea group</taxon>
        <taxon>Halobacteria</taxon>
        <taxon>Halobacteriales</taxon>
        <taxon>Natronomonadaceae</taxon>
        <taxon>Haloglomus</taxon>
    </lineage>
</organism>
<evidence type="ECO:0000256" key="6">
    <source>
        <dbReference type="SAM" id="MobiDB-lite"/>
    </source>
</evidence>
<dbReference type="OrthoDB" id="85180at2157"/>
<dbReference type="GO" id="GO:0008324">
    <property type="term" value="F:monoatomic cation transmembrane transporter activity"/>
    <property type="evidence" value="ECO:0007669"/>
    <property type="project" value="InterPro"/>
</dbReference>
<keyword evidence="2" id="KW-1003">Cell membrane</keyword>
<feature type="transmembrane region" description="Helical" evidence="7">
    <location>
        <begin position="37"/>
        <end position="56"/>
    </location>
</feature>
<keyword evidence="3 7" id="KW-0812">Transmembrane</keyword>
<accession>A0A554NE09</accession>
<evidence type="ECO:0000256" key="1">
    <source>
        <dbReference type="ARBA" id="ARBA00004651"/>
    </source>
</evidence>
<keyword evidence="9" id="KW-1185">Reference proteome</keyword>
<feature type="compositionally biased region" description="Acidic residues" evidence="6">
    <location>
        <begin position="206"/>
        <end position="217"/>
    </location>
</feature>
<sequence>MTRRWLPVGLALAVLWLFVRGVDPTPLPGGVTTIAEEFLIGLLVGLPMAFVLRRFYEPEFAVRPSLRATPYAGLYLAVFLREVITANIDVAYRVLAPSMPIEPDVIAVPLRVESDAAITTIANSISLTPGTLTMDHDAETNTLYVHGINCEDEEALLAPIRTWEDYALVIFEARDPSTPVPDRPGRPSADGGRPADGAGPGMAADTEADIGGEADGE</sequence>
<feature type="compositionally biased region" description="Low complexity" evidence="6">
    <location>
        <begin position="187"/>
        <end position="205"/>
    </location>
</feature>
<dbReference type="InterPro" id="IPR002758">
    <property type="entry name" value="Cation_antiport_E"/>
</dbReference>
<reference evidence="8 9" key="1">
    <citation type="submission" date="2018-06" db="EMBL/GenBank/DDBJ databases">
        <title>Natronomonas sp. F16-60 a new haloarchaeon isolated from a solar saltern of Isla Cristina, Huelva, Spain.</title>
        <authorList>
            <person name="Duran-Viseras A."/>
            <person name="Sanchez-Porro C."/>
            <person name="Ventosa A."/>
        </authorList>
    </citation>
    <scope>NUCLEOTIDE SEQUENCE [LARGE SCALE GENOMIC DNA]</scope>
    <source>
        <strain evidence="8 9">F16-60</strain>
    </source>
</reference>
<evidence type="ECO:0000256" key="2">
    <source>
        <dbReference type="ARBA" id="ARBA00022475"/>
    </source>
</evidence>
<comment type="caution">
    <text evidence="8">The sequence shown here is derived from an EMBL/GenBank/DDBJ whole genome shotgun (WGS) entry which is preliminary data.</text>
</comment>
<dbReference type="GO" id="GO:0005886">
    <property type="term" value="C:plasma membrane"/>
    <property type="evidence" value="ECO:0007669"/>
    <property type="project" value="UniProtKB-SubCell"/>
</dbReference>
<protein>
    <submittedName>
        <fullName evidence="8">Cation transporter</fullName>
    </submittedName>
</protein>
<feature type="region of interest" description="Disordered" evidence="6">
    <location>
        <begin position="175"/>
        <end position="217"/>
    </location>
</feature>
<dbReference type="EMBL" id="QMDX01000001">
    <property type="protein sequence ID" value="TSD15639.1"/>
    <property type="molecule type" value="Genomic_DNA"/>
</dbReference>
<dbReference type="PANTHER" id="PTHR34584">
    <property type="entry name" value="NA(+)/H(+) ANTIPORTER SUBUNIT E1"/>
    <property type="match status" value="1"/>
</dbReference>
<evidence type="ECO:0000256" key="4">
    <source>
        <dbReference type="ARBA" id="ARBA00022989"/>
    </source>
</evidence>
<dbReference type="InParanoid" id="A0A554NE09"/>
<comment type="subcellular location">
    <subcellularLocation>
        <location evidence="1">Cell membrane</location>
        <topology evidence="1">Multi-pass membrane protein</topology>
    </subcellularLocation>
</comment>
<evidence type="ECO:0000313" key="9">
    <source>
        <dbReference type="Proteomes" id="UP000319894"/>
    </source>
</evidence>
<name>A0A554NE09_9EURY</name>
<keyword evidence="5 7" id="KW-0472">Membrane</keyword>
<dbReference type="Proteomes" id="UP000319894">
    <property type="component" value="Unassembled WGS sequence"/>
</dbReference>
<dbReference type="RefSeq" id="WP_144260113.1">
    <property type="nucleotide sequence ID" value="NZ_QMDX01000001.1"/>
</dbReference>
<evidence type="ECO:0000256" key="7">
    <source>
        <dbReference type="SAM" id="Phobius"/>
    </source>
</evidence>